<dbReference type="AlphaFoldDB" id="A0A9D2LDK6"/>
<name>A0A9D2LDK6_9MICO</name>
<dbReference type="Proteomes" id="UP000823823">
    <property type="component" value="Unassembled WGS sequence"/>
</dbReference>
<sequence>MTRHSQGIVDPLDFSSVLERQEQGGVTLTFTVSTDVTGSTDKVSALTLKNQVRDAKARLVESGRGEAEAGELLEPVSALVTDSSYWRLQSRGLIVFLAEGFFLPVRVPIELGDSVTVGEQFNLLPLAPVLASDRKLYVLALAQNSVRLFDSTRNVIEEIPLENVPASFDEVIDELPERELDVRPASAGADGTPSFQGSGGDTDRLLLEKYIHAVGQAIGTRLGTARSQLLVLAAVAEYLPIFKASCPYPAIFDGVIAGNPERALPDELRSAAWQLVNTEEVAREAEEQDRARSLAHAGKGSFDLVEIAQAAAERRVDTLFLPRAENGISDQESRELANRALIGTLKGSGVLRTLGAIDSEGLATFRY</sequence>
<dbReference type="EMBL" id="DWZH01000068">
    <property type="protein sequence ID" value="HJB10662.1"/>
    <property type="molecule type" value="Genomic_DNA"/>
</dbReference>
<organism evidence="1 2">
    <name type="scientific">Candidatus Brachybacterium merdavium</name>
    <dbReference type="NCBI Taxonomy" id="2838513"/>
    <lineage>
        <taxon>Bacteria</taxon>
        <taxon>Bacillati</taxon>
        <taxon>Actinomycetota</taxon>
        <taxon>Actinomycetes</taxon>
        <taxon>Micrococcales</taxon>
        <taxon>Dermabacteraceae</taxon>
        <taxon>Brachybacterium</taxon>
    </lineage>
</organism>
<reference evidence="1" key="2">
    <citation type="submission" date="2021-04" db="EMBL/GenBank/DDBJ databases">
        <authorList>
            <person name="Gilroy R."/>
        </authorList>
    </citation>
    <scope>NUCLEOTIDE SEQUENCE</scope>
    <source>
        <strain evidence="1">ChiHjej13B12-24818</strain>
    </source>
</reference>
<reference evidence="1" key="1">
    <citation type="journal article" date="2021" name="PeerJ">
        <title>Extensive microbial diversity within the chicken gut microbiome revealed by metagenomics and culture.</title>
        <authorList>
            <person name="Gilroy R."/>
            <person name="Ravi A."/>
            <person name="Getino M."/>
            <person name="Pursley I."/>
            <person name="Horton D.L."/>
            <person name="Alikhan N.F."/>
            <person name="Baker D."/>
            <person name="Gharbi K."/>
            <person name="Hall N."/>
            <person name="Watson M."/>
            <person name="Adriaenssens E.M."/>
            <person name="Foster-Nyarko E."/>
            <person name="Jarju S."/>
            <person name="Secka A."/>
            <person name="Antonio M."/>
            <person name="Oren A."/>
            <person name="Chaudhuri R.R."/>
            <person name="La Ragione R."/>
            <person name="Hildebrand F."/>
            <person name="Pallen M.J."/>
        </authorList>
    </citation>
    <scope>NUCLEOTIDE SEQUENCE</scope>
    <source>
        <strain evidence="1">ChiHjej13B12-24818</strain>
    </source>
</reference>
<gene>
    <name evidence="1" type="ORF">H9786_09060</name>
</gene>
<evidence type="ECO:0000313" key="2">
    <source>
        <dbReference type="Proteomes" id="UP000823823"/>
    </source>
</evidence>
<dbReference type="Pfam" id="PF18845">
    <property type="entry name" value="baeRF_family3"/>
    <property type="match status" value="1"/>
</dbReference>
<evidence type="ECO:0000313" key="1">
    <source>
        <dbReference type="EMBL" id="HJB10662.1"/>
    </source>
</evidence>
<proteinExistence type="predicted"/>
<accession>A0A9D2LDK6</accession>
<comment type="caution">
    <text evidence="1">The sequence shown here is derived from an EMBL/GenBank/DDBJ whole genome shotgun (WGS) entry which is preliminary data.</text>
</comment>
<dbReference type="InterPro" id="IPR041289">
    <property type="entry name" value="Bact_RF_family3"/>
</dbReference>
<protein>
    <submittedName>
        <fullName evidence="1">Uncharacterized protein</fullName>
    </submittedName>
</protein>